<gene>
    <name evidence="2 3" type="primary">rsfS</name>
    <name evidence="3" type="ORF">ENQ87_01660</name>
</gene>
<keyword evidence="2" id="KW-0678">Repressor</keyword>
<dbReference type="PANTHER" id="PTHR21043">
    <property type="entry name" value="IOJAP SUPERFAMILY ORTHOLOG"/>
    <property type="match status" value="1"/>
</dbReference>
<dbReference type="GO" id="GO:0005737">
    <property type="term" value="C:cytoplasm"/>
    <property type="evidence" value="ECO:0007669"/>
    <property type="project" value="UniProtKB-SubCell"/>
</dbReference>
<proteinExistence type="inferred from homology"/>
<comment type="caution">
    <text evidence="3">The sequence shown here is derived from an EMBL/GenBank/DDBJ whole genome shotgun (WGS) entry which is preliminary data.</text>
</comment>
<evidence type="ECO:0000256" key="2">
    <source>
        <dbReference type="HAMAP-Rule" id="MF_01477"/>
    </source>
</evidence>
<name>A0A831TWR5_GEOME</name>
<dbReference type="InterPro" id="IPR004394">
    <property type="entry name" value="Iojap/RsfS/C7orf30"/>
</dbReference>
<dbReference type="GO" id="GO:0090071">
    <property type="term" value="P:negative regulation of ribosome biogenesis"/>
    <property type="evidence" value="ECO:0007669"/>
    <property type="project" value="UniProtKB-UniRule"/>
</dbReference>
<comment type="subcellular location">
    <subcellularLocation>
        <location evidence="2">Cytoplasm</location>
    </subcellularLocation>
</comment>
<dbReference type="HAMAP" id="MF_01477">
    <property type="entry name" value="Iojap_RsfS"/>
    <property type="match status" value="1"/>
</dbReference>
<dbReference type="GO" id="GO:0042256">
    <property type="term" value="P:cytosolic ribosome assembly"/>
    <property type="evidence" value="ECO:0007669"/>
    <property type="project" value="UniProtKB-UniRule"/>
</dbReference>
<organism evidence="3">
    <name type="scientific">Geobacter metallireducens</name>
    <dbReference type="NCBI Taxonomy" id="28232"/>
    <lineage>
        <taxon>Bacteria</taxon>
        <taxon>Pseudomonadati</taxon>
        <taxon>Thermodesulfobacteriota</taxon>
        <taxon>Desulfuromonadia</taxon>
        <taxon>Geobacterales</taxon>
        <taxon>Geobacteraceae</taxon>
        <taxon>Geobacter</taxon>
    </lineage>
</organism>
<reference evidence="3" key="1">
    <citation type="journal article" date="2020" name="mSystems">
        <title>Genome- and Community-Level Interaction Insights into Carbon Utilization and Element Cycling Functions of Hydrothermarchaeota in Hydrothermal Sediment.</title>
        <authorList>
            <person name="Zhou Z."/>
            <person name="Liu Y."/>
            <person name="Xu W."/>
            <person name="Pan J."/>
            <person name="Luo Z.H."/>
            <person name="Li M."/>
        </authorList>
    </citation>
    <scope>NUCLEOTIDE SEQUENCE [LARGE SCALE GENOMIC DNA]</scope>
    <source>
        <strain evidence="3">SpSt-349</strain>
    </source>
</reference>
<dbReference type="GO" id="GO:0017148">
    <property type="term" value="P:negative regulation of translation"/>
    <property type="evidence" value="ECO:0007669"/>
    <property type="project" value="UniProtKB-UniRule"/>
</dbReference>
<evidence type="ECO:0000313" key="3">
    <source>
        <dbReference type="EMBL" id="HEN41071.1"/>
    </source>
</evidence>
<dbReference type="AlphaFoldDB" id="A0A831TWR5"/>
<dbReference type="Gene3D" id="3.30.460.10">
    <property type="entry name" value="Beta Polymerase, domain 2"/>
    <property type="match status" value="1"/>
</dbReference>
<evidence type="ECO:0000256" key="1">
    <source>
        <dbReference type="ARBA" id="ARBA00010574"/>
    </source>
</evidence>
<dbReference type="SUPFAM" id="SSF81301">
    <property type="entry name" value="Nucleotidyltransferase"/>
    <property type="match status" value="1"/>
</dbReference>
<dbReference type="PANTHER" id="PTHR21043:SF0">
    <property type="entry name" value="MITOCHONDRIAL ASSEMBLY OF RIBOSOMAL LARGE SUBUNIT PROTEIN 1"/>
    <property type="match status" value="1"/>
</dbReference>
<comment type="subunit">
    <text evidence="2">Interacts with ribosomal protein uL14 (rplN).</text>
</comment>
<keyword evidence="2" id="KW-0963">Cytoplasm</keyword>
<accession>A0A831TWR5</accession>
<dbReference type="GO" id="GO:0043023">
    <property type="term" value="F:ribosomal large subunit binding"/>
    <property type="evidence" value="ECO:0007669"/>
    <property type="project" value="TreeGrafter"/>
</dbReference>
<keyword evidence="2" id="KW-0810">Translation regulation</keyword>
<dbReference type="EMBL" id="DSOV01000007">
    <property type="protein sequence ID" value="HEN41071.1"/>
    <property type="molecule type" value="Genomic_DNA"/>
</dbReference>
<dbReference type="NCBIfam" id="TIGR00090">
    <property type="entry name" value="rsfS_iojap_ybeB"/>
    <property type="match status" value="1"/>
</dbReference>
<dbReference type="InterPro" id="IPR043519">
    <property type="entry name" value="NT_sf"/>
</dbReference>
<comment type="function">
    <text evidence="2">Functions as a ribosomal silencing factor. Interacts with ribosomal protein uL14 (rplN), blocking formation of intersubunit bridge B8. Prevents association of the 30S and 50S ribosomal subunits and the formation of functional ribosomes, thus repressing translation.</text>
</comment>
<comment type="similarity">
    <text evidence="1 2">Belongs to the Iojap/RsfS family.</text>
</comment>
<dbReference type="Pfam" id="PF02410">
    <property type="entry name" value="RsfS"/>
    <property type="match status" value="1"/>
</dbReference>
<sequence>MTDKPALTPRERALECARLALDKKALDVKILEIGRLSSIADYLVLASGRSDRQAQAIADSVKKGLKKYGKPLDIEGLKEGTWIVIDYGDVLVHIFQEELRRYYSLDELWASAPPVEIPEAWLWEGKEGIPA</sequence>
<protein>
    <recommendedName>
        <fullName evidence="2">Ribosomal silencing factor RsfS</fullName>
    </recommendedName>
</protein>